<dbReference type="HOGENOM" id="CLU_024927_5_1_2"/>
<dbReference type="PROSITE" id="PS00092">
    <property type="entry name" value="N6_MTASE"/>
    <property type="match status" value="1"/>
</dbReference>
<dbReference type="EMBL" id="CP003362">
    <property type="protein sequence ID" value="AGB48596.1"/>
    <property type="molecule type" value="Genomic_DNA"/>
</dbReference>
<dbReference type="REBASE" id="58815">
    <property type="entry name" value="M.Mho15978ORF323P"/>
</dbReference>
<reference evidence="7" key="1">
    <citation type="submission" date="2012-02" db="EMBL/GenBank/DDBJ databases">
        <title>Complete sequence of chromosome of Methanomethylovorans hollandica DSM 15978.</title>
        <authorList>
            <person name="Lucas S."/>
            <person name="Copeland A."/>
            <person name="Lapidus A."/>
            <person name="Glavina del Rio T."/>
            <person name="Dalin E."/>
            <person name="Tice H."/>
            <person name="Bruce D."/>
            <person name="Goodwin L."/>
            <person name="Pitluck S."/>
            <person name="Peters L."/>
            <person name="Mikhailova N."/>
            <person name="Held B."/>
            <person name="Kyrpides N."/>
            <person name="Mavromatis K."/>
            <person name="Ivanova N."/>
            <person name="Brettin T."/>
            <person name="Detter J.C."/>
            <person name="Han C."/>
            <person name="Larimer F."/>
            <person name="Land M."/>
            <person name="Hauser L."/>
            <person name="Markowitz V."/>
            <person name="Cheng J.-F."/>
            <person name="Hugenholtz P."/>
            <person name="Woyke T."/>
            <person name="Wu D."/>
            <person name="Spring S."/>
            <person name="Schroeder M."/>
            <person name="Brambilla E."/>
            <person name="Klenk H.-P."/>
            <person name="Eisen J.A."/>
        </authorList>
    </citation>
    <scope>NUCLEOTIDE SEQUENCE [LARGE SCALE GENOMIC DNA]</scope>
    <source>
        <strain evidence="7">DSM 15978 / NBRC 107637 / DMS1</strain>
    </source>
</reference>
<dbReference type="GO" id="GO:0003677">
    <property type="term" value="F:DNA binding"/>
    <property type="evidence" value="ECO:0007669"/>
    <property type="project" value="InterPro"/>
</dbReference>
<proteinExistence type="inferred from homology"/>
<dbReference type="InterPro" id="IPR002941">
    <property type="entry name" value="DNA_methylase_N4/N6"/>
</dbReference>
<dbReference type="GeneID" id="14407429"/>
<feature type="domain" description="DNA methylase N-4/N-6" evidence="5">
    <location>
        <begin position="62"/>
        <end position="278"/>
    </location>
</feature>
<dbReference type="KEGG" id="mhz:Metho_0323"/>
<dbReference type="Proteomes" id="UP000010866">
    <property type="component" value="Chromosome"/>
</dbReference>
<protein>
    <recommendedName>
        <fullName evidence="4">Type II methyltransferase</fullName>
        <ecNumber evidence="4">2.1.1.113</ecNumber>
    </recommendedName>
    <alternativeName>
        <fullName evidence="4">N-4 cytosine-specific methyltransferase</fullName>
    </alternativeName>
</protein>
<dbReference type="GO" id="GO:0008170">
    <property type="term" value="F:N-methyltransferase activity"/>
    <property type="evidence" value="ECO:0007669"/>
    <property type="project" value="InterPro"/>
</dbReference>
<dbReference type="Gene3D" id="3.40.50.150">
    <property type="entry name" value="Vaccinia Virus protein VP39"/>
    <property type="match status" value="1"/>
</dbReference>
<evidence type="ECO:0000256" key="2">
    <source>
        <dbReference type="ARBA" id="ARBA00022603"/>
    </source>
</evidence>
<dbReference type="InterPro" id="IPR002052">
    <property type="entry name" value="DNA_methylase_N6_adenine_CS"/>
</dbReference>
<evidence type="ECO:0000259" key="5">
    <source>
        <dbReference type="Pfam" id="PF01555"/>
    </source>
</evidence>
<dbReference type="SUPFAM" id="SSF53335">
    <property type="entry name" value="S-adenosyl-L-methionine-dependent methyltransferases"/>
    <property type="match status" value="1"/>
</dbReference>
<gene>
    <name evidence="6" type="ordered locus">Metho_0323</name>
</gene>
<name>L0KTZ8_METHD</name>
<keyword evidence="3" id="KW-0808">Transferase</keyword>
<dbReference type="GO" id="GO:0015667">
    <property type="term" value="F:site-specific DNA-methyltransferase (cytosine-N4-specific) activity"/>
    <property type="evidence" value="ECO:0007669"/>
    <property type="project" value="UniProtKB-EC"/>
</dbReference>
<dbReference type="STRING" id="867904.Metho_0323"/>
<keyword evidence="7" id="KW-1185">Reference proteome</keyword>
<sequence length="360" mass="42373">MLHDSFNYSICILDWSCKNPSALRRLKVLIYCCNIVPPRMRDTYYNQDCITGARDHIPDRSVDLIITDPPFAINGNNLHKHYHRKEEHVFEGYVEVDQEEYRDFSIKWMHEAHRVLKDTGSMYVVSGWSNLLDILLALEKNDFELINHIIWKYNFGVSTRHKFVTSHYHILYCKKSAAKKVKFNTFCRFGTSEKHDDNSSMLYNDLEDVWVINRDFKKGRLRNKNTLPAELLKKMILYSSDENDLVCDFFLGSFSTAKISKSLNRYSTGFEVNSDVYDYQLEQMHNIERGYILKELCSNGGNPHHNQRKRWTEEEANKVIARYDAIKSAGLTDKKAYQLLSMEFGRGYFSMMNITKKNRK</sequence>
<accession>L0KTZ8</accession>
<dbReference type="EC" id="2.1.1.113" evidence="4"/>
<dbReference type="RefSeq" id="WP_015323765.1">
    <property type="nucleotide sequence ID" value="NC_019977.1"/>
</dbReference>
<evidence type="ECO:0000256" key="1">
    <source>
        <dbReference type="ARBA" id="ARBA00006594"/>
    </source>
</evidence>
<keyword evidence="4" id="KW-0949">S-adenosyl-L-methionine</keyword>
<dbReference type="Pfam" id="PF01555">
    <property type="entry name" value="N6_N4_Mtase"/>
    <property type="match status" value="1"/>
</dbReference>
<keyword evidence="2 4" id="KW-0489">Methyltransferase</keyword>
<dbReference type="PRINTS" id="PR00508">
    <property type="entry name" value="S21N4MTFRASE"/>
</dbReference>
<evidence type="ECO:0000256" key="4">
    <source>
        <dbReference type="RuleBase" id="RU362026"/>
    </source>
</evidence>
<organism evidence="6 7">
    <name type="scientific">Methanomethylovorans hollandica (strain DSM 15978 / NBRC 107637 / DMS1)</name>
    <dbReference type="NCBI Taxonomy" id="867904"/>
    <lineage>
        <taxon>Archaea</taxon>
        <taxon>Methanobacteriati</taxon>
        <taxon>Methanobacteriota</taxon>
        <taxon>Stenosarchaea group</taxon>
        <taxon>Methanomicrobia</taxon>
        <taxon>Methanosarcinales</taxon>
        <taxon>Methanosarcinaceae</taxon>
        <taxon>Methanomethylovorans</taxon>
    </lineage>
</organism>
<evidence type="ECO:0000256" key="3">
    <source>
        <dbReference type="ARBA" id="ARBA00022679"/>
    </source>
</evidence>
<dbReference type="GO" id="GO:0009307">
    <property type="term" value="P:DNA restriction-modification system"/>
    <property type="evidence" value="ECO:0007669"/>
    <property type="project" value="UniProtKB-KW"/>
</dbReference>
<dbReference type="InterPro" id="IPR001091">
    <property type="entry name" value="RM_Methyltransferase"/>
</dbReference>
<evidence type="ECO:0000313" key="6">
    <source>
        <dbReference type="EMBL" id="AGB48596.1"/>
    </source>
</evidence>
<dbReference type="InterPro" id="IPR029063">
    <property type="entry name" value="SAM-dependent_MTases_sf"/>
</dbReference>
<dbReference type="GO" id="GO:0032259">
    <property type="term" value="P:methylation"/>
    <property type="evidence" value="ECO:0007669"/>
    <property type="project" value="UniProtKB-KW"/>
</dbReference>
<keyword evidence="4" id="KW-0680">Restriction system</keyword>
<dbReference type="AlphaFoldDB" id="L0KTZ8"/>
<evidence type="ECO:0000313" key="7">
    <source>
        <dbReference type="Proteomes" id="UP000010866"/>
    </source>
</evidence>
<comment type="catalytic activity">
    <reaction evidence="4">
        <text>a 2'-deoxycytidine in DNA + S-adenosyl-L-methionine = an N(4)-methyl-2'-deoxycytidine in DNA + S-adenosyl-L-homocysteine + H(+)</text>
        <dbReference type="Rhea" id="RHEA:16857"/>
        <dbReference type="Rhea" id="RHEA-COMP:11369"/>
        <dbReference type="Rhea" id="RHEA-COMP:13674"/>
        <dbReference type="ChEBI" id="CHEBI:15378"/>
        <dbReference type="ChEBI" id="CHEBI:57856"/>
        <dbReference type="ChEBI" id="CHEBI:59789"/>
        <dbReference type="ChEBI" id="CHEBI:85452"/>
        <dbReference type="ChEBI" id="CHEBI:137933"/>
        <dbReference type="EC" id="2.1.1.113"/>
    </reaction>
</comment>
<comment type="similarity">
    <text evidence="1 4">Belongs to the N(4)/N(6)-methyltransferase family.</text>
</comment>